<dbReference type="NCBIfam" id="NF040521">
    <property type="entry name" value="C45_proenzyme"/>
    <property type="match status" value="1"/>
</dbReference>
<dbReference type="Gene3D" id="3.60.60.10">
    <property type="entry name" value="Penicillin V Acylase, Chain A"/>
    <property type="match status" value="1"/>
</dbReference>
<accession>Q2IIX3</accession>
<dbReference type="KEGG" id="ade:Adeh_1831"/>
<dbReference type="STRING" id="290397.Adeh_1831"/>
<evidence type="ECO:0000259" key="1">
    <source>
        <dbReference type="Pfam" id="PF03417"/>
    </source>
</evidence>
<dbReference type="RefSeq" id="WP_011420886.1">
    <property type="nucleotide sequence ID" value="NC_007760.1"/>
</dbReference>
<dbReference type="Pfam" id="PF03417">
    <property type="entry name" value="AAT"/>
    <property type="match status" value="1"/>
</dbReference>
<name>Q2IIX3_ANADE</name>
<dbReference type="HOGENOM" id="CLU_798733_0_0_7"/>
<dbReference type="eggNOG" id="COG3049">
    <property type="taxonomic scope" value="Bacteria"/>
</dbReference>
<dbReference type="InterPro" id="IPR029055">
    <property type="entry name" value="Ntn_hydrolases_N"/>
</dbReference>
<protein>
    <submittedName>
        <fullName evidence="2">Peptidase C45, acyl-coenzyme A-6-aminopenicillanic acid acyl-transferase</fullName>
    </submittedName>
</protein>
<proteinExistence type="predicted"/>
<organism evidence="2 3">
    <name type="scientific">Anaeromyxobacter dehalogenans (strain 2CP-C)</name>
    <dbReference type="NCBI Taxonomy" id="290397"/>
    <lineage>
        <taxon>Bacteria</taxon>
        <taxon>Pseudomonadati</taxon>
        <taxon>Myxococcota</taxon>
        <taxon>Myxococcia</taxon>
        <taxon>Myxococcales</taxon>
        <taxon>Cystobacterineae</taxon>
        <taxon>Anaeromyxobacteraceae</taxon>
        <taxon>Anaeromyxobacter</taxon>
    </lineage>
</organism>
<gene>
    <name evidence="2" type="ordered locus">Adeh_1831</name>
</gene>
<dbReference type="InterPro" id="IPR047794">
    <property type="entry name" value="C45_proenzyme-like"/>
</dbReference>
<feature type="domain" description="Peptidase C45 hydrolase" evidence="1">
    <location>
        <begin position="147"/>
        <end position="286"/>
    </location>
</feature>
<sequence>MAARVEERIVAGGDGGALVVHHLVLRGSNRAIGRHLGEIARTRYGVEATAARDPLRVRVQAEWLRRNAPVLHERVRGAADAFGVDAADDAYDVSRLGSPPPVAGCSAAFVPPRDAAGGHPLVSRAFDHAMPCGNRPRGCGPGADRPYLLELHPSDGHATLAMVAFDLLGGALDGINAEGLAVVAASDVEAAEARPLEPEAEPVGLDELQLGRHVLETCANAIQAREALLAAKHHYAAYPVHWLVADRHGDAFAFEVGLGRNRAHLLEAAGLPLVLTNHALHRHPEDEPLPAGPGPSGTYARWRALRGALAEATAPWTPPALAAAAARAFVEPPGGPGELPADRTLWHGIYDLRERALEVTFLEREEPDPLRPGGLRTVRTPPLRLELRD</sequence>
<evidence type="ECO:0000313" key="2">
    <source>
        <dbReference type="EMBL" id="ABC81603.1"/>
    </source>
</evidence>
<keyword evidence="2" id="KW-0808">Transferase</keyword>
<dbReference type="SUPFAM" id="SSF56235">
    <property type="entry name" value="N-terminal nucleophile aminohydrolases (Ntn hydrolases)"/>
    <property type="match status" value="1"/>
</dbReference>
<dbReference type="GO" id="GO:0016740">
    <property type="term" value="F:transferase activity"/>
    <property type="evidence" value="ECO:0007669"/>
    <property type="project" value="UniProtKB-KW"/>
</dbReference>
<dbReference type="EMBL" id="CP000251">
    <property type="protein sequence ID" value="ABC81603.1"/>
    <property type="molecule type" value="Genomic_DNA"/>
</dbReference>
<reference evidence="2" key="1">
    <citation type="submission" date="2006-01" db="EMBL/GenBank/DDBJ databases">
        <title>Complete sequence of Anaeromyxobacter dehalogenans 2CP-C.</title>
        <authorList>
            <consortium name="US DOE Joint Genome Institute"/>
            <person name="Copeland A."/>
            <person name="Lucas S."/>
            <person name="Lapidus A."/>
            <person name="Barry K."/>
            <person name="Detter J.C."/>
            <person name="Glavina T."/>
            <person name="Hammon N."/>
            <person name="Israni S."/>
            <person name="Pitluck S."/>
            <person name="Brettin T."/>
            <person name="Bruce D."/>
            <person name="Han C."/>
            <person name="Tapia R."/>
            <person name="Gilna P."/>
            <person name="Kiss H."/>
            <person name="Schmutz J."/>
            <person name="Larimer F."/>
            <person name="Land M."/>
            <person name="Kyrpides N."/>
            <person name="Anderson I."/>
            <person name="Sanford R.A."/>
            <person name="Ritalahti K.M."/>
            <person name="Thomas H.S."/>
            <person name="Kirby J.R."/>
            <person name="Zhulin I.B."/>
            <person name="Loeffler F.E."/>
            <person name="Richardson P."/>
        </authorList>
    </citation>
    <scope>NUCLEOTIDE SEQUENCE</scope>
    <source>
        <strain evidence="2">2CP-C</strain>
    </source>
</reference>
<dbReference type="OrthoDB" id="8617387at2"/>
<evidence type="ECO:0000313" key="3">
    <source>
        <dbReference type="Proteomes" id="UP000001935"/>
    </source>
</evidence>
<dbReference type="AlphaFoldDB" id="Q2IIX3"/>
<dbReference type="Proteomes" id="UP000001935">
    <property type="component" value="Chromosome"/>
</dbReference>
<dbReference type="InterPro" id="IPR005079">
    <property type="entry name" value="Peptidase_C45_hydrolase"/>
</dbReference>